<dbReference type="Gene3D" id="3.40.50.300">
    <property type="entry name" value="P-loop containing nucleotide triphosphate hydrolases"/>
    <property type="match status" value="2"/>
</dbReference>
<protein>
    <recommendedName>
        <fullName evidence="1">Helicase HerA central domain-containing protein</fullName>
    </recommendedName>
</protein>
<organism evidence="2 3">
    <name type="scientific">Chloroflexus aggregans (strain MD-66 / DSM 9485)</name>
    <dbReference type="NCBI Taxonomy" id="326427"/>
    <lineage>
        <taxon>Bacteria</taxon>
        <taxon>Bacillati</taxon>
        <taxon>Chloroflexota</taxon>
        <taxon>Chloroflexia</taxon>
        <taxon>Chloroflexales</taxon>
        <taxon>Chloroflexineae</taxon>
        <taxon>Chloroflexaceae</taxon>
        <taxon>Chloroflexus</taxon>
    </lineage>
</organism>
<evidence type="ECO:0000313" key="3">
    <source>
        <dbReference type="Proteomes" id="UP000002508"/>
    </source>
</evidence>
<reference evidence="2" key="1">
    <citation type="submission" date="2008-12" db="EMBL/GenBank/DDBJ databases">
        <title>Complete sequence of Chloroflexus aggregans DSM 9485.</title>
        <authorList>
            <consortium name="US DOE Joint Genome Institute"/>
            <person name="Lucas S."/>
            <person name="Copeland A."/>
            <person name="Lapidus A."/>
            <person name="Glavina del Rio T."/>
            <person name="Dalin E."/>
            <person name="Tice H."/>
            <person name="Pitluck S."/>
            <person name="Foster B."/>
            <person name="Larimer F."/>
            <person name="Land M."/>
            <person name="Hauser L."/>
            <person name="Kyrpides N."/>
            <person name="Mikhailova N."/>
            <person name="Bryant D."/>
            <person name="Richardson P."/>
        </authorList>
    </citation>
    <scope>NUCLEOTIDE SEQUENCE</scope>
    <source>
        <strain evidence="2">DSM 9485</strain>
    </source>
</reference>
<feature type="domain" description="Helicase HerA central" evidence="1">
    <location>
        <begin position="439"/>
        <end position="477"/>
    </location>
</feature>
<name>B8G745_CHLAD</name>
<evidence type="ECO:0000259" key="1">
    <source>
        <dbReference type="Pfam" id="PF01935"/>
    </source>
</evidence>
<dbReference type="Proteomes" id="UP000002508">
    <property type="component" value="Chromosome"/>
</dbReference>
<gene>
    <name evidence="2" type="ordered locus">Cagg_1089</name>
</gene>
<proteinExistence type="predicted"/>
<dbReference type="PANTHER" id="PTHR30121:SF6">
    <property type="entry name" value="SLR6007 PROTEIN"/>
    <property type="match status" value="1"/>
</dbReference>
<evidence type="ECO:0000313" key="2">
    <source>
        <dbReference type="EMBL" id="ACL24002.1"/>
    </source>
</evidence>
<dbReference type="KEGG" id="cag:Cagg_1089"/>
<accession>B8G745</accession>
<sequence>MHLREPYIFTINDSVGAKGVHAIFAARVPFIPSFMTSDFTRSLSGGGKSRLELITERQVRFINDLLNTRNIGVANEKNSANITIDLRYIARPNADKKRFSSNIDVVFLGKAFHEDEATAKRLCHQLWRKFIAHFPFEDPFNYPLEAVSLGGDSREDIDRCMETMRGLVYPIPFNQLDCSNNPLLEIRKYEDFDPELSPGAIEGYFPHRFMPTFDTSALGRFLETLVQQQQLCVASICLRPTQLTRDEEIFLMDLLAKNETYITKLTGRKKLHFEERFQDVRDTFWPIINRRYHLFQIKIQVLGEKYPPTDVLEALGSELLGNTYKQEPRLWAKEQPATINELKVALYNFECLEYKSWGKRILSDSRAIRLRQLVTPTEAAGAFRLPIPPESGYLPGIIVRDEPFVIPQSTASSSVESISLGEIFHHGQATGENFFVPVRDLAKHVLIAGATGSGKTNTCLHLLSQLYADYKVPFLVMYPIDKSDYRLLIGDPAIKDSLLIYTVGDETTSPFRFNPFYVADKILLKTHISLLMRCFSAAFSMWDPLPAVYRAALRQVYRANGWDLDHDTGETGRMRQAKTPCMSQFYEVLLSVTEQMTAGYDEEAKGRVRQSAEIRLHDLLLNAGTVVNTEQPAPIADILRYPTVMELGRVGSTQDTALIMGFLIVLLIEEIQSNYRKISTEERQKPLRHVLLIEEAHRLMSAVQNASEDLANPQAKGGEDFANILAEVRGFGQGIFIAEQIPTQLVNGALGNTNLKIMHRLEDQDSFKLFCEILNLNERQKEYVRSLEPGQVIVRGRDSRPVFVKVGNYLDRFQTSDDYPLVDDSDEAVKKLMSRANLSVRIPTAMQWYPENAISTSTSADILLTDDSQPFLETVQQAVESENWERVRRVISGWLNPANSQKIKVKLCEEIVRKLNYTGTQAEIILSLFK</sequence>
<dbReference type="Pfam" id="PF01935">
    <property type="entry name" value="DUF87"/>
    <property type="match status" value="1"/>
</dbReference>
<dbReference type="RefSeq" id="WP_012616366.1">
    <property type="nucleotide sequence ID" value="NC_011831.1"/>
</dbReference>
<dbReference type="EMBL" id="CP001337">
    <property type="protein sequence ID" value="ACL24002.1"/>
    <property type="molecule type" value="Genomic_DNA"/>
</dbReference>
<dbReference type="InterPro" id="IPR051162">
    <property type="entry name" value="T4SS_component"/>
</dbReference>
<dbReference type="STRING" id="326427.Cagg_1089"/>
<dbReference type="InterPro" id="IPR002789">
    <property type="entry name" value="HerA_central"/>
</dbReference>
<dbReference type="InterPro" id="IPR027417">
    <property type="entry name" value="P-loop_NTPase"/>
</dbReference>
<keyword evidence="3" id="KW-1185">Reference proteome</keyword>
<dbReference type="OrthoDB" id="9806951at2"/>
<dbReference type="SUPFAM" id="SSF52540">
    <property type="entry name" value="P-loop containing nucleoside triphosphate hydrolases"/>
    <property type="match status" value="1"/>
</dbReference>
<dbReference type="HOGENOM" id="CLU_314430_0_0_0"/>
<dbReference type="PANTHER" id="PTHR30121">
    <property type="entry name" value="UNCHARACTERIZED PROTEIN YJGR-RELATED"/>
    <property type="match status" value="1"/>
</dbReference>
<dbReference type="eggNOG" id="COG0433">
    <property type="taxonomic scope" value="Bacteria"/>
</dbReference>
<dbReference type="AlphaFoldDB" id="B8G745"/>